<proteinExistence type="predicted"/>
<name>A0ABM7MSW2_9BURK</name>
<evidence type="ECO:0008006" key="3">
    <source>
        <dbReference type="Google" id="ProtNLM"/>
    </source>
</evidence>
<sequence>MVKRSDKYSWEVGSLPPPIDPHSLVKHKIVRGYLERYIQVLMSNYNMEKLTLSIVDGFAGGGEYASDDSSQFHEGSPLIALTTIAAKEAELNVGRSKPRKVDAKYYFVEKVASNFNYLDKLLRARFPASRFGTDIEMLKGTFQEKAKGIIADIHRRAGGERAIFLLDQYAYDQVTGPMLKSIFSEVKGAEVILTFAVDSLISFLADNEASRAKLSQMGMDAHIDWSALEALRSAPSATWRAAIQRNLAKGLIAASGAKNFTIFYITPMGNTSWTYWFIHLSNSAKARDVMMELHWQSANHFSHYLEPDIFTLGYQANLDRNVTRQDALELGECHQFDALAASRCKTGLTEKLVPAIYDGNPTQFSQLLNSMGSLTPATADMIRDAIDPAIRCGDILVRSMNGVKRAKGHSVQANDILERSPQMSLISLF</sequence>
<protein>
    <recommendedName>
        <fullName evidence="3">Three-Cys-motif partner protein TcmP</fullName>
    </recommendedName>
</protein>
<dbReference type="InterPro" id="IPR031009">
    <property type="entry name" value="Tcm_partner"/>
</dbReference>
<keyword evidence="2" id="KW-1185">Reference proteome</keyword>
<dbReference type="EMBL" id="AP024238">
    <property type="protein sequence ID" value="BCO29467.1"/>
    <property type="molecule type" value="Genomic_DNA"/>
</dbReference>
<organism evidence="1 2">
    <name type="scientific">Rhodoferax lithotrophicus</name>
    <dbReference type="NCBI Taxonomy" id="2798804"/>
    <lineage>
        <taxon>Bacteria</taxon>
        <taxon>Pseudomonadati</taxon>
        <taxon>Pseudomonadota</taxon>
        <taxon>Betaproteobacteria</taxon>
        <taxon>Burkholderiales</taxon>
        <taxon>Comamonadaceae</taxon>
        <taxon>Rhodoferax</taxon>
    </lineage>
</organism>
<evidence type="ECO:0000313" key="2">
    <source>
        <dbReference type="Proteomes" id="UP000824366"/>
    </source>
</evidence>
<dbReference type="Proteomes" id="UP000824366">
    <property type="component" value="Chromosome"/>
</dbReference>
<evidence type="ECO:0000313" key="1">
    <source>
        <dbReference type="EMBL" id="BCO29467.1"/>
    </source>
</evidence>
<dbReference type="NCBIfam" id="TIGR04474">
    <property type="entry name" value="tcm_partner"/>
    <property type="match status" value="1"/>
</dbReference>
<gene>
    <name evidence="1" type="ORF">MIZ03_4390</name>
</gene>
<dbReference type="RefSeq" id="WP_223905514.1">
    <property type="nucleotide sequence ID" value="NZ_AP024238.1"/>
</dbReference>
<accession>A0ABM7MSW2</accession>
<reference evidence="1 2" key="1">
    <citation type="journal article" date="2021" name="Microbiol. Spectr.">
        <title>A Single Bacterium Capable of Oxidation and Reduction of Iron at Circumneutral pH.</title>
        <authorList>
            <person name="Kato S."/>
            <person name="Ohkuma M."/>
        </authorList>
    </citation>
    <scope>NUCLEOTIDE SEQUENCE [LARGE SCALE GENOMIC DNA]</scope>
    <source>
        <strain evidence="1 2">MIZ03</strain>
    </source>
</reference>